<accession>A0A7K1U886</accession>
<proteinExistence type="predicted"/>
<comment type="caution">
    <text evidence="2">The sequence shown here is derived from an EMBL/GenBank/DDBJ whole genome shotgun (WGS) entry which is preliminary data.</text>
</comment>
<keyword evidence="3" id="KW-1185">Reference proteome</keyword>
<organism evidence="2 3">
    <name type="scientific">Chitinophaga tropicalis</name>
    <dbReference type="NCBI Taxonomy" id="2683588"/>
    <lineage>
        <taxon>Bacteria</taxon>
        <taxon>Pseudomonadati</taxon>
        <taxon>Bacteroidota</taxon>
        <taxon>Chitinophagia</taxon>
        <taxon>Chitinophagales</taxon>
        <taxon>Chitinophagaceae</taxon>
        <taxon>Chitinophaga</taxon>
    </lineage>
</organism>
<dbReference type="EMBL" id="WRXN01000009">
    <property type="protein sequence ID" value="MVT10594.1"/>
    <property type="molecule type" value="Genomic_DNA"/>
</dbReference>
<keyword evidence="1" id="KW-0732">Signal</keyword>
<dbReference type="Proteomes" id="UP000461730">
    <property type="component" value="Unassembled WGS sequence"/>
</dbReference>
<reference evidence="2 3" key="1">
    <citation type="submission" date="2019-12" db="EMBL/GenBank/DDBJ databases">
        <title>Chitinophaga sp. strain ysch24 (GDMCC 1.1355), whole genome shotgun sequence.</title>
        <authorList>
            <person name="Zhang X."/>
        </authorList>
    </citation>
    <scope>NUCLEOTIDE SEQUENCE [LARGE SCALE GENOMIC DNA]</scope>
    <source>
        <strain evidence="3">ysch24</strain>
    </source>
</reference>
<evidence type="ECO:0000313" key="2">
    <source>
        <dbReference type="EMBL" id="MVT10594.1"/>
    </source>
</evidence>
<feature type="signal peptide" evidence="1">
    <location>
        <begin position="1"/>
        <end position="23"/>
    </location>
</feature>
<dbReference type="AlphaFoldDB" id="A0A7K1U886"/>
<dbReference type="RefSeq" id="WP_157308035.1">
    <property type="nucleotide sequence ID" value="NZ_WRXN01000009.1"/>
</dbReference>
<evidence type="ECO:0000313" key="3">
    <source>
        <dbReference type="Proteomes" id="UP000461730"/>
    </source>
</evidence>
<protein>
    <submittedName>
        <fullName evidence="2">Uncharacterized protein</fullName>
    </submittedName>
</protein>
<sequence>MKKVIPFAFLMCALFSLSSFSPAKSNPTKNTGIHRLWWYPTSGVLVGATGGDANWSIVGGGTGAPYSITFTRGTSSWGPYTFTSQGGNTYVAAGPRVLGVIQSWVINDQVSFTTLW</sequence>
<evidence type="ECO:0000256" key="1">
    <source>
        <dbReference type="SAM" id="SignalP"/>
    </source>
</evidence>
<name>A0A7K1U886_9BACT</name>
<gene>
    <name evidence="2" type="ORF">GO493_20150</name>
</gene>
<feature type="chain" id="PRO_5029543288" evidence="1">
    <location>
        <begin position="24"/>
        <end position="116"/>
    </location>
</feature>